<dbReference type="RefSeq" id="XP_024356309.1">
    <property type="nucleotide sequence ID" value="XM_024489631.1"/>
</dbReference>
<dbReference type="KEGG" id="egl:EGR_00382"/>
<feature type="compositionally biased region" description="Basic and acidic residues" evidence="6">
    <location>
        <begin position="521"/>
        <end position="532"/>
    </location>
</feature>
<evidence type="ECO:0000256" key="5">
    <source>
        <dbReference type="PROSITE-ProRule" id="PRU00175"/>
    </source>
</evidence>
<feature type="domain" description="RING-type" evidence="7">
    <location>
        <begin position="57"/>
        <end position="101"/>
    </location>
</feature>
<name>W6UUY3_ECHGR</name>
<protein>
    <submittedName>
        <fullName evidence="8">Cysteine and histidine-rich protein</fullName>
    </submittedName>
</protein>
<dbReference type="OMA" id="PRHERNC"/>
<dbReference type="CTD" id="36336097"/>
<dbReference type="InterPro" id="IPR001841">
    <property type="entry name" value="Znf_RING"/>
</dbReference>
<dbReference type="PROSITE" id="PS50089">
    <property type="entry name" value="ZF_RING_2"/>
    <property type="match status" value="1"/>
</dbReference>
<dbReference type="GO" id="GO:0008270">
    <property type="term" value="F:zinc ion binding"/>
    <property type="evidence" value="ECO:0007669"/>
    <property type="project" value="UniProtKB-KW"/>
</dbReference>
<dbReference type="Gene3D" id="3.30.40.10">
    <property type="entry name" value="Zinc/RING finger domain, C3HC4 (zinc finger)"/>
    <property type="match status" value="2"/>
</dbReference>
<dbReference type="SUPFAM" id="SSF49599">
    <property type="entry name" value="TRAF domain-like"/>
    <property type="match status" value="1"/>
</dbReference>
<dbReference type="Proteomes" id="UP000019149">
    <property type="component" value="Unassembled WGS sequence"/>
</dbReference>
<keyword evidence="2 5" id="KW-0863">Zinc-finger</keyword>
<dbReference type="GeneID" id="36336097"/>
<dbReference type="SUPFAM" id="SSF57850">
    <property type="entry name" value="RING/U-box"/>
    <property type="match status" value="1"/>
</dbReference>
<evidence type="ECO:0000256" key="4">
    <source>
        <dbReference type="ARBA" id="ARBA00034319"/>
    </source>
</evidence>
<evidence type="ECO:0000313" key="9">
    <source>
        <dbReference type="Proteomes" id="UP000019149"/>
    </source>
</evidence>
<dbReference type="EMBL" id="APAU02000001">
    <property type="protein sequence ID" value="EUB65113.1"/>
    <property type="molecule type" value="Genomic_DNA"/>
</dbReference>
<comment type="caution">
    <text evidence="8">The sequence shown here is derived from an EMBL/GenBank/DDBJ whole genome shotgun (WGS) entry which is preliminary data.</text>
</comment>
<sequence>MSAMAEEVAFSDGPRKHNRMTCSNESRHDQSIWNDAISRSGLDSEQIFMAIKKLLRCTVCLEYHTEANQCKNGHLICRQCTHQLERGLQQETNRGTCPTCRITLFPGISRCLLATQLSAELPTPCLFCNLYFRQSELERHETSLCLMRPVKCKYNIFGCLWKGKANEAPRHERNCSVSKRSVRDVEAIIQEKFYQRSKRSNDSSNSWHEIVNLFKERPLGVFVCVREATLHQVMRENRRNEFRFQCTTGQLSQTGQFNATIELTINLDELKFYYRTKLHSGFTELVKFRLLTIHGYDLDIPTADRLRAPKSKHSHEWQKFHCHFNVCDSKLMALANKFTELATENGADFALRLEFLVIFENVHAVRMSRGDYHGWNVVIPASPTESQINEDTSEAPAQEDSTRLNNNGHHEEDDEDEDNITPPPVVNNNRGQMEGTWDSTPDELNIPPEIAEGYRIFIDEVTEGVVVAMNEAANRELQREDVARVLRFEELPPSISMRNNNALGRSENEANDLLILGELEAEKVGDESKPVSENESEVTNDDDDDDDEGSPRNCSNVGKIHASDKSPRVVRSEAHIKATSSDKHSQRIAWKSKTTTTKRFGQTFDRLAPYLTRGHMWQNFEAMKCKMKRNRNVKRNSKVFKRRKVTKPRKRISKDILPATPGLAGHMVTLLTPITSYWKTMKRISVDLLEKGHQMLKSLRTSNRETDSQNLMEMPTLSRRTATAEWIAQPIGDGMIARSGGDTPGWLFN</sequence>
<proteinExistence type="inferred from homology"/>
<dbReference type="OrthoDB" id="1737200at2759"/>
<gene>
    <name evidence="8" type="ORF">EGR_00382</name>
</gene>
<keyword evidence="1" id="KW-0479">Metal-binding</keyword>
<evidence type="ECO:0000256" key="3">
    <source>
        <dbReference type="ARBA" id="ARBA00022833"/>
    </source>
</evidence>
<dbReference type="GO" id="GO:0005634">
    <property type="term" value="C:nucleus"/>
    <property type="evidence" value="ECO:0007669"/>
    <property type="project" value="TreeGrafter"/>
</dbReference>
<dbReference type="InterPro" id="IPR039338">
    <property type="entry name" value="ZFTRAF1"/>
</dbReference>
<feature type="region of interest" description="Disordered" evidence="6">
    <location>
        <begin position="383"/>
        <end position="443"/>
    </location>
</feature>
<feature type="compositionally biased region" description="Acidic residues" evidence="6">
    <location>
        <begin position="534"/>
        <end position="548"/>
    </location>
</feature>
<comment type="similarity">
    <text evidence="4">Belongs to the ZFTRAF1 family.</text>
</comment>
<feature type="region of interest" description="Disordered" evidence="6">
    <location>
        <begin position="1"/>
        <end position="24"/>
    </location>
</feature>
<feature type="region of interest" description="Disordered" evidence="6">
    <location>
        <begin position="521"/>
        <end position="589"/>
    </location>
</feature>
<organism evidence="8 9">
    <name type="scientific">Echinococcus granulosus</name>
    <name type="common">Hydatid tapeworm</name>
    <dbReference type="NCBI Taxonomy" id="6210"/>
    <lineage>
        <taxon>Eukaryota</taxon>
        <taxon>Metazoa</taxon>
        <taxon>Spiralia</taxon>
        <taxon>Lophotrochozoa</taxon>
        <taxon>Platyhelminthes</taxon>
        <taxon>Cestoda</taxon>
        <taxon>Eucestoda</taxon>
        <taxon>Cyclophyllidea</taxon>
        <taxon>Taeniidae</taxon>
        <taxon>Echinococcus</taxon>
        <taxon>Echinococcus granulosus group</taxon>
    </lineage>
</organism>
<evidence type="ECO:0000259" key="7">
    <source>
        <dbReference type="PROSITE" id="PS50089"/>
    </source>
</evidence>
<feature type="compositionally biased region" description="Basic and acidic residues" evidence="6">
    <location>
        <begin position="561"/>
        <end position="585"/>
    </location>
</feature>
<dbReference type="InterPro" id="IPR013083">
    <property type="entry name" value="Znf_RING/FYVE/PHD"/>
</dbReference>
<dbReference type="PANTHER" id="PTHR23059:SF4">
    <property type="entry name" value="ZINC FINGER TRAF-TYPE-CONTAINING PROTEIN 1"/>
    <property type="match status" value="1"/>
</dbReference>
<evidence type="ECO:0000256" key="6">
    <source>
        <dbReference type="SAM" id="MobiDB-lite"/>
    </source>
</evidence>
<evidence type="ECO:0000256" key="2">
    <source>
        <dbReference type="ARBA" id="ARBA00022771"/>
    </source>
</evidence>
<reference evidence="8 9" key="1">
    <citation type="journal article" date="2013" name="Nat. Genet.">
        <title>The genome of the hydatid tapeworm Echinococcus granulosus.</title>
        <authorList>
            <person name="Zheng H."/>
            <person name="Zhang W."/>
            <person name="Zhang L."/>
            <person name="Zhang Z."/>
            <person name="Li J."/>
            <person name="Lu G."/>
            <person name="Zhu Y."/>
            <person name="Wang Y."/>
            <person name="Huang Y."/>
            <person name="Liu J."/>
            <person name="Kang H."/>
            <person name="Chen J."/>
            <person name="Wang L."/>
            <person name="Chen A."/>
            <person name="Yu S."/>
            <person name="Gao Z."/>
            <person name="Jin L."/>
            <person name="Gu W."/>
            <person name="Wang Z."/>
            <person name="Zhao L."/>
            <person name="Shi B."/>
            <person name="Wen H."/>
            <person name="Lin R."/>
            <person name="Jones M.K."/>
            <person name="Brejova B."/>
            <person name="Vinar T."/>
            <person name="Zhao G."/>
            <person name="McManus D.P."/>
            <person name="Chen Z."/>
            <person name="Zhou Y."/>
            <person name="Wang S."/>
        </authorList>
    </citation>
    <scope>NUCLEOTIDE SEQUENCE [LARGE SCALE GENOMIC DNA]</scope>
</reference>
<dbReference type="STRING" id="6210.W6UUY3"/>
<dbReference type="PANTHER" id="PTHR23059">
    <property type="entry name" value="CYSTEINE AND HISTIDINE-RICH PROTEIN 1"/>
    <property type="match status" value="1"/>
</dbReference>
<evidence type="ECO:0000256" key="1">
    <source>
        <dbReference type="ARBA" id="ARBA00022723"/>
    </source>
</evidence>
<evidence type="ECO:0000313" key="8">
    <source>
        <dbReference type="EMBL" id="EUB65113.1"/>
    </source>
</evidence>
<keyword evidence="3" id="KW-0862">Zinc</keyword>
<keyword evidence="9" id="KW-1185">Reference proteome</keyword>
<dbReference type="AlphaFoldDB" id="W6UUY3"/>
<accession>W6UUY3</accession>